<organism evidence="1 4">
    <name type="scientific">Mycolicibacterium fortuitum</name>
    <name type="common">Mycobacterium fortuitum</name>
    <dbReference type="NCBI Taxonomy" id="1766"/>
    <lineage>
        <taxon>Bacteria</taxon>
        <taxon>Bacillati</taxon>
        <taxon>Actinomycetota</taxon>
        <taxon>Actinomycetes</taxon>
        <taxon>Mycobacteriales</taxon>
        <taxon>Mycobacteriaceae</taxon>
        <taxon>Mycolicibacterium</taxon>
    </lineage>
</organism>
<dbReference type="RefSeq" id="WP_003883687.1">
    <property type="nucleotide sequence ID" value="NZ_CP011269.1"/>
</dbReference>
<dbReference type="Proteomes" id="UP001186041">
    <property type="component" value="Unassembled WGS sequence"/>
</dbReference>
<evidence type="ECO:0000313" key="5">
    <source>
        <dbReference type="Proteomes" id="UP000187001"/>
    </source>
</evidence>
<dbReference type="SUPFAM" id="SSF50475">
    <property type="entry name" value="FMN-binding split barrel"/>
    <property type="match status" value="1"/>
</dbReference>
<evidence type="ECO:0000313" key="2">
    <source>
        <dbReference type="EMBL" id="MDV7293045.1"/>
    </source>
</evidence>
<evidence type="ECO:0000313" key="4">
    <source>
        <dbReference type="Proteomes" id="UP000057134"/>
    </source>
</evidence>
<reference evidence="1 4" key="1">
    <citation type="journal article" date="2015" name="MBio">
        <title>Enzymatic Degradation of Phenazines Can Generate Energy and Protect Sensitive Organisms from Toxicity.</title>
        <authorList>
            <person name="Costa K.C."/>
            <person name="Bergkessel M."/>
            <person name="Saunders S."/>
            <person name="Korlach J."/>
            <person name="Newman D.K."/>
        </authorList>
    </citation>
    <scope>NUCLEOTIDE SEQUENCE [LARGE SCALE GENOMIC DNA]</scope>
    <source>
        <strain evidence="1 4">CT6</strain>
    </source>
</reference>
<evidence type="ECO:0000313" key="3">
    <source>
        <dbReference type="EMBL" id="OMC42325.1"/>
    </source>
</evidence>
<proteinExistence type="predicted"/>
<dbReference type="InterPro" id="IPR012349">
    <property type="entry name" value="Split_barrel_FMN-bd"/>
</dbReference>
<dbReference type="AlphaFoldDB" id="A0A0N9XL26"/>
<dbReference type="Pfam" id="PF12900">
    <property type="entry name" value="Pyridox_ox_2"/>
    <property type="match status" value="1"/>
</dbReference>
<name>A0A0N9XL26_MYCFO</name>
<dbReference type="OrthoDB" id="7062584at2"/>
<reference evidence="3 5" key="2">
    <citation type="submission" date="2016-07" db="EMBL/GenBank/DDBJ databases">
        <authorList>
            <person name="Sutton G."/>
            <person name="Brinkac L."/>
            <person name="Sanka R."/>
            <person name="Adams M."/>
            <person name="Lau E."/>
            <person name="Kumar A."/>
            <person name="Macaden R."/>
        </authorList>
    </citation>
    <scope>NUCLEOTIDE SEQUENCE [LARGE SCALE GENOMIC DNA]</scope>
    <source>
        <strain evidence="3 5">GA-0871</strain>
    </source>
</reference>
<gene>
    <name evidence="3" type="ORF">A5742_30950</name>
    <name evidence="2" type="ORF">R4485_22980</name>
    <name evidence="1" type="ORF">XA26_57620</name>
</gene>
<dbReference type="GeneID" id="93416267"/>
<dbReference type="Proteomes" id="UP000057134">
    <property type="component" value="Chromosome"/>
</dbReference>
<dbReference type="EMBL" id="CP011269">
    <property type="protein sequence ID" value="ALI29547.1"/>
    <property type="molecule type" value="Genomic_DNA"/>
</dbReference>
<dbReference type="STRING" id="1766.XA26_57620"/>
<keyword evidence="4" id="KW-1185">Reference proteome</keyword>
<reference evidence="2" key="3">
    <citation type="submission" date="2023-10" db="EMBL/GenBank/DDBJ databases">
        <title>Mycolicibacterium fortuitum clinical isolates causing pulmonary infections in humans.</title>
        <authorList>
            <person name="Mejia-Ponce P.M."/>
            <person name="Zenteno-Cuevas R."/>
            <person name="Licona-Cassani C."/>
        </authorList>
    </citation>
    <scope>NUCLEOTIDE SEQUENCE</scope>
    <source>
        <strain evidence="2">M8</strain>
    </source>
</reference>
<dbReference type="PATRIC" id="fig|1766.6.peg.5729"/>
<evidence type="ECO:0000313" key="1">
    <source>
        <dbReference type="EMBL" id="ALI29547.1"/>
    </source>
</evidence>
<dbReference type="Gene3D" id="2.30.110.10">
    <property type="entry name" value="Electron Transport, Fmn-binding Protein, Chain A"/>
    <property type="match status" value="1"/>
</dbReference>
<accession>A0A0N9XL26</accession>
<dbReference type="EMBL" id="JAWLVV010000022">
    <property type="protein sequence ID" value="MDV7293045.1"/>
    <property type="molecule type" value="Genomic_DNA"/>
</dbReference>
<sequence>MTAQGPVSVLGEHECWQLLSSVTLGRLVSTMGTRLEIFPVNYVVQRRTVLFRTAEGTKLISTLFNDRVLFEADDHNVAGGWSVIVRGEPRLLEAPDEIAEAERGQLLSWIGTTKRRYVRIEPKEISGRRFVFGAPVGDG</sequence>
<dbReference type="EMBL" id="MBER01000092">
    <property type="protein sequence ID" value="OMC42325.1"/>
    <property type="molecule type" value="Genomic_DNA"/>
</dbReference>
<dbReference type="KEGG" id="mft:XA26_57620"/>
<protein>
    <submittedName>
        <fullName evidence="2 3">Pyridoxamine 5'-phosphate oxidase</fullName>
    </submittedName>
</protein>
<dbReference type="InterPro" id="IPR024747">
    <property type="entry name" value="Pyridox_Oxase-rel"/>
</dbReference>
<dbReference type="Proteomes" id="UP000187001">
    <property type="component" value="Unassembled WGS sequence"/>
</dbReference>